<feature type="transmembrane region" description="Helical" evidence="1">
    <location>
        <begin position="202"/>
        <end position="225"/>
    </location>
</feature>
<protein>
    <submittedName>
        <fullName evidence="2">Transmembrane domain-containing protein</fullName>
    </submittedName>
    <submittedName>
        <fullName evidence="3">Transmembrane_domain-containing protein</fullName>
    </submittedName>
</protein>
<evidence type="ECO:0000313" key="3">
    <source>
        <dbReference type="EMBL" id="CAL5986262.1"/>
    </source>
</evidence>
<gene>
    <name evidence="2" type="ORF">HINF_LOCUS62939</name>
    <name evidence="3" type="ORF">HINF_LOCUS9319</name>
</gene>
<evidence type="ECO:0000313" key="2">
    <source>
        <dbReference type="EMBL" id="CAI9975294.1"/>
    </source>
</evidence>
<feature type="transmembrane region" description="Helical" evidence="1">
    <location>
        <begin position="237"/>
        <end position="257"/>
    </location>
</feature>
<accession>A0AA86V054</accession>
<reference evidence="2" key="1">
    <citation type="submission" date="2023-06" db="EMBL/GenBank/DDBJ databases">
        <authorList>
            <person name="Kurt Z."/>
        </authorList>
    </citation>
    <scope>NUCLEOTIDE SEQUENCE</scope>
</reference>
<comment type="caution">
    <text evidence="2">The sequence shown here is derived from an EMBL/GenBank/DDBJ whole genome shotgun (WGS) entry which is preliminary data.</text>
</comment>
<evidence type="ECO:0000313" key="4">
    <source>
        <dbReference type="Proteomes" id="UP001642409"/>
    </source>
</evidence>
<feature type="transmembrane region" description="Helical" evidence="1">
    <location>
        <begin position="163"/>
        <end position="190"/>
    </location>
</feature>
<reference evidence="3 4" key="2">
    <citation type="submission" date="2024-07" db="EMBL/GenBank/DDBJ databases">
        <authorList>
            <person name="Akdeniz Z."/>
        </authorList>
    </citation>
    <scope>NUCLEOTIDE SEQUENCE [LARGE SCALE GENOMIC DNA]</scope>
</reference>
<feature type="transmembrane region" description="Helical" evidence="1">
    <location>
        <begin position="57"/>
        <end position="74"/>
    </location>
</feature>
<feature type="transmembrane region" description="Helical" evidence="1">
    <location>
        <begin position="94"/>
        <end position="115"/>
    </location>
</feature>
<organism evidence="2">
    <name type="scientific">Hexamita inflata</name>
    <dbReference type="NCBI Taxonomy" id="28002"/>
    <lineage>
        <taxon>Eukaryota</taxon>
        <taxon>Metamonada</taxon>
        <taxon>Diplomonadida</taxon>
        <taxon>Hexamitidae</taxon>
        <taxon>Hexamitinae</taxon>
        <taxon>Hexamita</taxon>
    </lineage>
</organism>
<feature type="transmembrane region" description="Helical" evidence="1">
    <location>
        <begin position="127"/>
        <end position="151"/>
    </location>
</feature>
<name>A0AA86V054_9EUKA</name>
<dbReference type="Proteomes" id="UP001642409">
    <property type="component" value="Unassembled WGS sequence"/>
</dbReference>
<sequence>MGKCKNWMKYCVDQAPWSSAYFTIGSSYCVLQCVASITVLVMYIIKLKSKCRDHVKIFAALILCMLFRSLWWVLSTVQYKVNSLPLLLNQVSNRFSFLCIYFAQSFYIHSWLKILQMMQNQYKKQRIRLVFIVCDVIASISFIFSLATLFFQGTSNDIKANAVYQAGVLLVSFSSVLISVVLVVVGSLLIKNLRFYFKARQLASFIVVCFVFTICAIIRVGGVISQTVYPDSYNTNVFLIFTVILPECVPSTVITVLQCKILQAEKKKTELCMATFQNQQDDASLIVTII</sequence>
<evidence type="ECO:0000256" key="1">
    <source>
        <dbReference type="SAM" id="Phobius"/>
    </source>
</evidence>
<feature type="transmembrane region" description="Helical" evidence="1">
    <location>
        <begin position="20"/>
        <end position="45"/>
    </location>
</feature>
<keyword evidence="4" id="KW-1185">Reference proteome</keyword>
<keyword evidence="1" id="KW-0472">Membrane</keyword>
<proteinExistence type="predicted"/>
<keyword evidence="1 2" id="KW-0812">Transmembrane</keyword>
<dbReference type="EMBL" id="CATOUU010001169">
    <property type="protein sequence ID" value="CAI9975294.1"/>
    <property type="molecule type" value="Genomic_DNA"/>
</dbReference>
<dbReference type="AlphaFoldDB" id="A0AA86V054"/>
<keyword evidence="1" id="KW-1133">Transmembrane helix</keyword>
<dbReference type="EMBL" id="CAXDID020000020">
    <property type="protein sequence ID" value="CAL5986262.1"/>
    <property type="molecule type" value="Genomic_DNA"/>
</dbReference>